<comment type="caution">
    <text evidence="1">The sequence shown here is derived from an EMBL/GenBank/DDBJ whole genome shotgun (WGS) entry which is preliminary data.</text>
</comment>
<keyword evidence="2" id="KW-1185">Reference proteome</keyword>
<organism evidence="1 2">
    <name type="scientific">Portunus trituberculatus</name>
    <name type="common">Swimming crab</name>
    <name type="synonym">Neptunus trituberculatus</name>
    <dbReference type="NCBI Taxonomy" id="210409"/>
    <lineage>
        <taxon>Eukaryota</taxon>
        <taxon>Metazoa</taxon>
        <taxon>Ecdysozoa</taxon>
        <taxon>Arthropoda</taxon>
        <taxon>Crustacea</taxon>
        <taxon>Multicrustacea</taxon>
        <taxon>Malacostraca</taxon>
        <taxon>Eumalacostraca</taxon>
        <taxon>Eucarida</taxon>
        <taxon>Decapoda</taxon>
        <taxon>Pleocyemata</taxon>
        <taxon>Brachyura</taxon>
        <taxon>Eubrachyura</taxon>
        <taxon>Portunoidea</taxon>
        <taxon>Portunidae</taxon>
        <taxon>Portuninae</taxon>
        <taxon>Portunus</taxon>
    </lineage>
</organism>
<name>A0A5B7FAF6_PORTR</name>
<evidence type="ECO:0000313" key="1">
    <source>
        <dbReference type="EMBL" id="MPC42239.1"/>
    </source>
</evidence>
<protein>
    <submittedName>
        <fullName evidence="1">Uncharacterized protein</fullName>
    </submittedName>
</protein>
<reference evidence="1 2" key="1">
    <citation type="submission" date="2019-05" db="EMBL/GenBank/DDBJ databases">
        <title>Another draft genome of Portunus trituberculatus and its Hox gene families provides insights of decapod evolution.</title>
        <authorList>
            <person name="Jeong J.-H."/>
            <person name="Song I."/>
            <person name="Kim S."/>
            <person name="Choi T."/>
            <person name="Kim D."/>
            <person name="Ryu S."/>
            <person name="Kim W."/>
        </authorList>
    </citation>
    <scope>NUCLEOTIDE SEQUENCE [LARGE SCALE GENOMIC DNA]</scope>
    <source>
        <tissue evidence="1">Muscle</tissue>
    </source>
</reference>
<dbReference type="AlphaFoldDB" id="A0A5B7FAF6"/>
<sequence>MPLFLKDAAGQAESPVVTSDVKVEGLDDNAFLQCVLKWTRKQQVHIYMKQSHPVDMQQALAKAMEFKAFLYTGGGGQNLSHVNPTHHCGTPTTAVTSQ</sequence>
<dbReference type="Proteomes" id="UP000324222">
    <property type="component" value="Unassembled WGS sequence"/>
</dbReference>
<gene>
    <name evidence="1" type="ORF">E2C01_035856</name>
</gene>
<evidence type="ECO:0000313" key="2">
    <source>
        <dbReference type="Proteomes" id="UP000324222"/>
    </source>
</evidence>
<dbReference type="EMBL" id="VSRR010005360">
    <property type="protein sequence ID" value="MPC42239.1"/>
    <property type="molecule type" value="Genomic_DNA"/>
</dbReference>
<accession>A0A5B7FAF6</accession>
<proteinExistence type="predicted"/>